<name>A0A7W8DFP5_9GAMM</name>
<keyword evidence="1" id="KW-0812">Transmembrane</keyword>
<feature type="transmembrane region" description="Helical" evidence="1">
    <location>
        <begin position="147"/>
        <end position="171"/>
    </location>
</feature>
<dbReference type="Proteomes" id="UP000519004">
    <property type="component" value="Unassembled WGS sequence"/>
</dbReference>
<feature type="transmembrane region" description="Helical" evidence="1">
    <location>
        <begin position="363"/>
        <end position="380"/>
    </location>
</feature>
<dbReference type="EMBL" id="JACHHX010000019">
    <property type="protein sequence ID" value="MBB5016414.1"/>
    <property type="molecule type" value="Genomic_DNA"/>
</dbReference>
<feature type="transmembrane region" description="Helical" evidence="1">
    <location>
        <begin position="276"/>
        <end position="299"/>
    </location>
</feature>
<gene>
    <name evidence="2" type="ORF">HNQ58_002329</name>
</gene>
<feature type="transmembrane region" description="Helical" evidence="1">
    <location>
        <begin position="86"/>
        <end position="106"/>
    </location>
</feature>
<protein>
    <submittedName>
        <fullName evidence="2">Uncharacterized protein</fullName>
    </submittedName>
</protein>
<feature type="transmembrane region" description="Helical" evidence="1">
    <location>
        <begin position="386"/>
        <end position="407"/>
    </location>
</feature>
<feature type="transmembrane region" description="Helical" evidence="1">
    <location>
        <begin position="112"/>
        <end position="135"/>
    </location>
</feature>
<reference evidence="2 3" key="1">
    <citation type="submission" date="2020-08" db="EMBL/GenBank/DDBJ databases">
        <title>Genomic Encyclopedia of Type Strains, Phase IV (KMG-IV): sequencing the most valuable type-strain genomes for metagenomic binning, comparative biology and taxonomic classification.</title>
        <authorList>
            <person name="Goeker M."/>
        </authorList>
    </citation>
    <scope>NUCLEOTIDE SEQUENCE [LARGE SCALE GENOMIC DNA]</scope>
    <source>
        <strain evidence="2 3">DSM 25897</strain>
    </source>
</reference>
<organism evidence="2 3">
    <name type="scientific">Rehaibacterium terrae</name>
    <dbReference type="NCBI Taxonomy" id="1341696"/>
    <lineage>
        <taxon>Bacteria</taxon>
        <taxon>Pseudomonadati</taxon>
        <taxon>Pseudomonadota</taxon>
        <taxon>Gammaproteobacteria</taxon>
        <taxon>Lysobacterales</taxon>
        <taxon>Lysobacteraceae</taxon>
        <taxon>Rehaibacterium</taxon>
    </lineage>
</organism>
<feature type="transmembrane region" description="Helical" evidence="1">
    <location>
        <begin position="245"/>
        <end position="264"/>
    </location>
</feature>
<comment type="caution">
    <text evidence="2">The sequence shown here is derived from an EMBL/GenBank/DDBJ whole genome shotgun (WGS) entry which is preliminary data.</text>
</comment>
<sequence>MTALAIERAPPPTRPLRFLLTAPLWGALAGGLLLAHGEAALLSRWSPVTVALVHAFTLGVLGNAMLGSLLQFLPVVAGVRIAGARFAPALHALYNLGVAALVAGLASGQRVILLPAAALLAATLGGFALAALAGFRARAELRLVRAGIVAALLFLLATVTIGVALAGTLAGQWAVALARWTDIHAAFGVLGWVLLLTASVGSVTMPMLQGTAPVPRAAFAAWLLVMVLALIAGAALRALELGGPAAPLVAMAPVLPFALAALGLQARAPYRRNPTLLRFWSTGLCALAAAALLLVAAPVLPGPRLAMLIGALVVAIALPWLVLGMLLEIVAFLGWIRLHRECGRGMRLPGVHALLPERDKARVLVLHGLAGSLLLAAVLWPRPWLAALTGLALTLAYAATWLVLLGVRRRADRFLVVVRSAR</sequence>
<feature type="transmembrane region" description="Helical" evidence="1">
    <location>
        <begin position="183"/>
        <end position="205"/>
    </location>
</feature>
<accession>A0A7W8DFP5</accession>
<dbReference type="AlphaFoldDB" id="A0A7W8DFP5"/>
<keyword evidence="3" id="KW-1185">Reference proteome</keyword>
<evidence type="ECO:0000313" key="2">
    <source>
        <dbReference type="EMBL" id="MBB5016414.1"/>
    </source>
</evidence>
<feature type="transmembrane region" description="Helical" evidence="1">
    <location>
        <begin position="217"/>
        <end position="239"/>
    </location>
</feature>
<evidence type="ECO:0000256" key="1">
    <source>
        <dbReference type="SAM" id="Phobius"/>
    </source>
</evidence>
<dbReference type="RefSeq" id="WP_183949079.1">
    <property type="nucleotide sequence ID" value="NZ_JACHHX010000019.1"/>
</dbReference>
<evidence type="ECO:0000313" key="3">
    <source>
        <dbReference type="Proteomes" id="UP000519004"/>
    </source>
</evidence>
<feature type="transmembrane region" description="Helical" evidence="1">
    <location>
        <begin position="55"/>
        <end position="79"/>
    </location>
</feature>
<feature type="transmembrane region" description="Helical" evidence="1">
    <location>
        <begin position="305"/>
        <end position="338"/>
    </location>
</feature>
<keyword evidence="1" id="KW-1133">Transmembrane helix</keyword>
<proteinExistence type="predicted"/>
<keyword evidence="1" id="KW-0472">Membrane</keyword>